<protein>
    <submittedName>
        <fullName evidence="1">Uncharacterized protein</fullName>
    </submittedName>
</protein>
<dbReference type="Proteomes" id="UP000215086">
    <property type="component" value="Chromosome"/>
</dbReference>
<sequence>MNHPYNTWRFCLFRDFHIKWGRGKCLSPPAELLRGRDADPVRSREMLLNRLLWAKGHG</sequence>
<accession>A0A286RB75</accession>
<dbReference type="AlphaFoldDB" id="A0A286RB75"/>
<gene>
    <name evidence="1" type="ORF">THTE_0595</name>
</gene>
<organism evidence="1 2">
    <name type="scientific">Thermogutta terrifontis</name>
    <dbReference type="NCBI Taxonomy" id="1331910"/>
    <lineage>
        <taxon>Bacteria</taxon>
        <taxon>Pseudomonadati</taxon>
        <taxon>Planctomycetota</taxon>
        <taxon>Planctomycetia</taxon>
        <taxon>Pirellulales</taxon>
        <taxon>Thermoguttaceae</taxon>
        <taxon>Thermogutta</taxon>
    </lineage>
</organism>
<proteinExistence type="predicted"/>
<evidence type="ECO:0000313" key="2">
    <source>
        <dbReference type="Proteomes" id="UP000215086"/>
    </source>
</evidence>
<evidence type="ECO:0000313" key="1">
    <source>
        <dbReference type="EMBL" id="ASV73197.1"/>
    </source>
</evidence>
<dbReference type="EMBL" id="CP018477">
    <property type="protein sequence ID" value="ASV73197.1"/>
    <property type="molecule type" value="Genomic_DNA"/>
</dbReference>
<name>A0A286RB75_9BACT</name>
<dbReference type="KEGG" id="ttf:THTE_0595"/>
<keyword evidence="2" id="KW-1185">Reference proteome</keyword>
<reference evidence="1 2" key="1">
    <citation type="journal article" name="Front. Microbiol.">
        <title>Sugar Metabolism of the First Thermophilic Planctomycete Thermogutta terrifontis: Comparative Genomic and Transcriptomic Approaches.</title>
        <authorList>
            <person name="Elcheninov A.G."/>
            <person name="Menzel P."/>
            <person name="Gudbergsdottir S.R."/>
            <person name="Slesarev A.I."/>
            <person name="Kadnikov V.V."/>
            <person name="Krogh A."/>
            <person name="Bonch-Osmolovskaya E.A."/>
            <person name="Peng X."/>
            <person name="Kublanov I.V."/>
        </authorList>
    </citation>
    <scope>NUCLEOTIDE SEQUENCE [LARGE SCALE GENOMIC DNA]</scope>
    <source>
        <strain evidence="1 2">R1</strain>
    </source>
</reference>